<comment type="similarity">
    <text evidence="2 7 8">Belongs to the peptidase S8 family.</text>
</comment>
<feature type="chain" id="PRO_5038898027" evidence="9">
    <location>
        <begin position="27"/>
        <end position="391"/>
    </location>
</feature>
<evidence type="ECO:0000256" key="5">
    <source>
        <dbReference type="ARBA" id="ARBA00022801"/>
    </source>
</evidence>
<feature type="active site" description="Charge relay system" evidence="7">
    <location>
        <position position="336"/>
    </location>
</feature>
<dbReference type="PROSITE" id="PS00138">
    <property type="entry name" value="SUBTILASE_SER"/>
    <property type="match status" value="1"/>
</dbReference>
<evidence type="ECO:0000313" key="12">
    <source>
        <dbReference type="EMBL" id="GGE17853.1"/>
    </source>
</evidence>
<evidence type="ECO:0000256" key="4">
    <source>
        <dbReference type="ARBA" id="ARBA00022670"/>
    </source>
</evidence>
<reference evidence="12" key="2">
    <citation type="submission" date="2020-09" db="EMBL/GenBank/DDBJ databases">
        <authorList>
            <person name="Sun Q."/>
            <person name="Zhou Y."/>
        </authorList>
    </citation>
    <scope>NUCLEOTIDE SEQUENCE</scope>
    <source>
        <strain evidence="12">CGMCC 1.15179</strain>
    </source>
</reference>
<evidence type="ECO:0000259" key="11">
    <source>
        <dbReference type="Pfam" id="PF22148"/>
    </source>
</evidence>
<keyword evidence="4 7" id="KW-0645">Protease</keyword>
<dbReference type="Gene3D" id="3.40.50.200">
    <property type="entry name" value="Peptidase S8/S53 domain"/>
    <property type="match status" value="1"/>
</dbReference>
<feature type="active site" description="Charge relay system" evidence="7">
    <location>
        <position position="182"/>
    </location>
</feature>
<sequence>MKKRWLTAIGTVVLAVAVVVSSVSGAQSTPPASIKQAHAPGEIIVKFKPGIVDKVVTALHNTLGSELLSRNTKLGFDVVRVDEKLLPEVLKEYRNNPLVEFAEPNYYVHAYWTPDDSNYTEQWSLPQIDAPKAWDVTRSSKDVSIAIVDTGVDYRHPDLDDKVEKGYDYIEDDWDPMDENGHGTHCAGVAAAETNNHAGVAGMAPNASIYAVPVLDQNGSGKLSDVAEGIMQAADHGSQVISLSLGASSGSSTLKNAVNYAWDKGSVVVAAAGNNGSSDPSYPAYYEKAIAVGATDENNDKASFSNYGSWVDIAAPGTDITSTYLNGKYKSESGTSMAAPHVAGVAALLAAQGRDNDEIRKAIESTSDTTVAGTGVYWSHGLLNAEDAVRY</sequence>
<accession>A0A8J2VHU2</accession>
<name>A0A8J2VHU2_9BACL</name>
<gene>
    <name evidence="12" type="ORF">GCM10011571_19540</name>
</gene>
<dbReference type="InterPro" id="IPR015500">
    <property type="entry name" value="Peptidase_S8_subtilisin-rel"/>
</dbReference>
<dbReference type="InterPro" id="IPR022398">
    <property type="entry name" value="Peptidase_S8_His-AS"/>
</dbReference>
<evidence type="ECO:0000256" key="6">
    <source>
        <dbReference type="ARBA" id="ARBA00022825"/>
    </source>
</evidence>
<dbReference type="PROSITE" id="PS00137">
    <property type="entry name" value="SUBTILASE_HIS"/>
    <property type="match status" value="1"/>
</dbReference>
<dbReference type="Pfam" id="PF00082">
    <property type="entry name" value="Peptidase_S8"/>
    <property type="match status" value="1"/>
</dbReference>
<protein>
    <submittedName>
        <fullName evidence="12">Thermitase</fullName>
    </submittedName>
</protein>
<keyword evidence="5 7" id="KW-0378">Hydrolase</keyword>
<dbReference type="CDD" id="cd07484">
    <property type="entry name" value="Peptidases_S8_Thermitase_like"/>
    <property type="match status" value="1"/>
</dbReference>
<dbReference type="GO" id="GO:0006508">
    <property type="term" value="P:proteolysis"/>
    <property type="evidence" value="ECO:0007669"/>
    <property type="project" value="UniProtKB-KW"/>
</dbReference>
<evidence type="ECO:0000313" key="13">
    <source>
        <dbReference type="Proteomes" id="UP000625210"/>
    </source>
</evidence>
<evidence type="ECO:0000256" key="8">
    <source>
        <dbReference type="RuleBase" id="RU003355"/>
    </source>
</evidence>
<dbReference type="SUPFAM" id="SSF52743">
    <property type="entry name" value="Subtilisin-like"/>
    <property type="match status" value="1"/>
</dbReference>
<reference evidence="12" key="1">
    <citation type="journal article" date="2014" name="Int. J. Syst. Evol. Microbiol.">
        <title>Complete genome sequence of Corynebacterium casei LMG S-19264T (=DSM 44701T), isolated from a smear-ripened cheese.</title>
        <authorList>
            <consortium name="US DOE Joint Genome Institute (JGI-PGF)"/>
            <person name="Walter F."/>
            <person name="Albersmeier A."/>
            <person name="Kalinowski J."/>
            <person name="Ruckert C."/>
        </authorList>
    </citation>
    <scope>NUCLEOTIDE SEQUENCE</scope>
    <source>
        <strain evidence="12">CGMCC 1.15179</strain>
    </source>
</reference>
<evidence type="ECO:0000256" key="9">
    <source>
        <dbReference type="SAM" id="SignalP"/>
    </source>
</evidence>
<comment type="caution">
    <text evidence="12">The sequence shown here is derived from an EMBL/GenBank/DDBJ whole genome shotgun (WGS) entry which is preliminary data.</text>
</comment>
<feature type="active site" description="Charge relay system" evidence="7">
    <location>
        <position position="149"/>
    </location>
</feature>
<dbReference type="InterPro" id="IPR023827">
    <property type="entry name" value="Peptidase_S8_Asp-AS"/>
</dbReference>
<keyword evidence="3" id="KW-0964">Secreted</keyword>
<evidence type="ECO:0000256" key="2">
    <source>
        <dbReference type="ARBA" id="ARBA00011073"/>
    </source>
</evidence>
<dbReference type="GO" id="GO:0004252">
    <property type="term" value="F:serine-type endopeptidase activity"/>
    <property type="evidence" value="ECO:0007669"/>
    <property type="project" value="UniProtKB-UniRule"/>
</dbReference>
<proteinExistence type="inferred from homology"/>
<dbReference type="PANTHER" id="PTHR43806:SF11">
    <property type="entry name" value="CEREVISIN-RELATED"/>
    <property type="match status" value="1"/>
</dbReference>
<keyword evidence="13" id="KW-1185">Reference proteome</keyword>
<dbReference type="PRINTS" id="PR00723">
    <property type="entry name" value="SUBTILISIN"/>
</dbReference>
<dbReference type="PROSITE" id="PS00136">
    <property type="entry name" value="SUBTILASE_ASP"/>
    <property type="match status" value="1"/>
</dbReference>
<dbReference type="InterPro" id="IPR054399">
    <property type="entry name" value="Fervidolysin-like_N_prodom"/>
</dbReference>
<organism evidence="12 13">
    <name type="scientific">Marinithermofilum abyssi</name>
    <dbReference type="NCBI Taxonomy" id="1571185"/>
    <lineage>
        <taxon>Bacteria</taxon>
        <taxon>Bacillati</taxon>
        <taxon>Bacillota</taxon>
        <taxon>Bacilli</taxon>
        <taxon>Bacillales</taxon>
        <taxon>Thermoactinomycetaceae</taxon>
        <taxon>Marinithermofilum</taxon>
    </lineage>
</organism>
<dbReference type="RefSeq" id="WP_188647707.1">
    <property type="nucleotide sequence ID" value="NZ_BMHQ01000006.1"/>
</dbReference>
<keyword evidence="6 7" id="KW-0720">Serine protease</keyword>
<dbReference type="InterPro" id="IPR000209">
    <property type="entry name" value="Peptidase_S8/S53_dom"/>
</dbReference>
<dbReference type="InterPro" id="IPR023828">
    <property type="entry name" value="Peptidase_S8_Ser-AS"/>
</dbReference>
<feature type="domain" description="Peptidase S8/S53" evidence="10">
    <location>
        <begin position="141"/>
        <end position="368"/>
    </location>
</feature>
<dbReference type="InterPro" id="IPR036852">
    <property type="entry name" value="Peptidase_S8/S53_dom_sf"/>
</dbReference>
<feature type="signal peptide" evidence="9">
    <location>
        <begin position="1"/>
        <end position="26"/>
    </location>
</feature>
<evidence type="ECO:0000256" key="1">
    <source>
        <dbReference type="ARBA" id="ARBA00004613"/>
    </source>
</evidence>
<dbReference type="EMBL" id="BMHQ01000006">
    <property type="protein sequence ID" value="GGE17853.1"/>
    <property type="molecule type" value="Genomic_DNA"/>
</dbReference>
<keyword evidence="9" id="KW-0732">Signal</keyword>
<evidence type="ECO:0000256" key="7">
    <source>
        <dbReference type="PROSITE-ProRule" id="PRU01240"/>
    </source>
</evidence>
<dbReference type="PROSITE" id="PS51892">
    <property type="entry name" value="SUBTILASE"/>
    <property type="match status" value="1"/>
</dbReference>
<dbReference type="InterPro" id="IPR034084">
    <property type="entry name" value="Thermitase-like_dom"/>
</dbReference>
<comment type="subcellular location">
    <subcellularLocation>
        <location evidence="1">Secreted</location>
    </subcellularLocation>
</comment>
<evidence type="ECO:0000256" key="3">
    <source>
        <dbReference type="ARBA" id="ARBA00022525"/>
    </source>
</evidence>
<dbReference type="Pfam" id="PF22148">
    <property type="entry name" value="Fervidolysin_NPro-like"/>
    <property type="match status" value="1"/>
</dbReference>
<evidence type="ECO:0000259" key="10">
    <source>
        <dbReference type="Pfam" id="PF00082"/>
    </source>
</evidence>
<dbReference type="Proteomes" id="UP000625210">
    <property type="component" value="Unassembled WGS sequence"/>
</dbReference>
<dbReference type="PANTHER" id="PTHR43806">
    <property type="entry name" value="PEPTIDASE S8"/>
    <property type="match status" value="1"/>
</dbReference>
<feature type="domain" description="Fervidolysin-like N-terminal prodomain" evidence="11">
    <location>
        <begin position="31"/>
        <end position="105"/>
    </location>
</feature>
<dbReference type="InterPro" id="IPR050131">
    <property type="entry name" value="Peptidase_S8_subtilisin-like"/>
</dbReference>
<dbReference type="GO" id="GO:0005576">
    <property type="term" value="C:extracellular region"/>
    <property type="evidence" value="ECO:0007669"/>
    <property type="project" value="UniProtKB-SubCell"/>
</dbReference>
<dbReference type="AlphaFoldDB" id="A0A8J2VHU2"/>